<organism evidence="1 2">
    <name type="scientific">Fusibacillus kribbianus</name>
    <dbReference type="NCBI Taxonomy" id="3044208"/>
    <lineage>
        <taxon>Bacteria</taxon>
        <taxon>Bacillati</taxon>
        <taxon>Bacillota</taxon>
        <taxon>Clostridia</taxon>
        <taxon>Lachnospirales</taxon>
        <taxon>Lachnospiraceae</taxon>
        <taxon>Fusibacillus</taxon>
    </lineage>
</organism>
<dbReference type="AlphaFoldDB" id="A0AAP4BAE2"/>
<gene>
    <name evidence="1" type="ORF">QJ036_04920</name>
</gene>
<evidence type="ECO:0000313" key="2">
    <source>
        <dbReference type="Proteomes" id="UP001300383"/>
    </source>
</evidence>
<accession>A0AAP4BAE2</accession>
<proteinExistence type="predicted"/>
<dbReference type="Proteomes" id="UP001300383">
    <property type="component" value="Unassembled WGS sequence"/>
</dbReference>
<comment type="caution">
    <text evidence="1">The sequence shown here is derived from an EMBL/GenBank/DDBJ whole genome shotgun (WGS) entry which is preliminary data.</text>
</comment>
<name>A0AAP4BAE2_9FIRM</name>
<evidence type="ECO:0000313" key="1">
    <source>
        <dbReference type="EMBL" id="MDI9241822.1"/>
    </source>
</evidence>
<dbReference type="EMBL" id="JASGBQ010000005">
    <property type="protein sequence ID" value="MDI9241822.1"/>
    <property type="molecule type" value="Genomic_DNA"/>
</dbReference>
<dbReference type="RefSeq" id="WP_283230327.1">
    <property type="nucleotide sequence ID" value="NZ_JASGBQ010000005.1"/>
</dbReference>
<keyword evidence="2" id="KW-1185">Reference proteome</keyword>
<sequence>MKKMYVKPCITVEYFTLSQSIAQSCGWTSDKFYGKPTHADIYSCAWVDASGERYWTSTPTCDGSYGEDIQVSEGCYNAPSGSQQIFAS</sequence>
<protein>
    <submittedName>
        <fullName evidence="1">Uncharacterized protein</fullName>
    </submittedName>
</protein>
<reference evidence="1 2" key="1">
    <citation type="submission" date="2023-05" db="EMBL/GenBank/DDBJ databases">
        <title>[ruminococcus] sp. nov., isolated from a pig farm feces dump.</title>
        <authorList>
            <person name="Chang Y.-H."/>
        </authorList>
    </citation>
    <scope>NUCLEOTIDE SEQUENCE [LARGE SCALE GENOMIC DNA]</scope>
    <source>
        <strain evidence="1 2">YH-rum2234</strain>
    </source>
</reference>
<dbReference type="PROSITE" id="PS51257">
    <property type="entry name" value="PROKAR_LIPOPROTEIN"/>
    <property type="match status" value="1"/>
</dbReference>